<protein>
    <recommendedName>
        <fullName evidence="8">Rhodopsin domain-containing protein</fullName>
    </recommendedName>
</protein>
<reference evidence="9" key="1">
    <citation type="submission" date="2023-11" db="EMBL/GenBank/DDBJ databases">
        <authorList>
            <person name="Alioto T."/>
            <person name="Alioto T."/>
            <person name="Gomez Garrido J."/>
        </authorList>
    </citation>
    <scope>NUCLEOTIDE SEQUENCE</scope>
</reference>
<dbReference type="PANTHER" id="PTHR33048:SF165">
    <property type="entry name" value="INTEGRAL MEMBRANE PROTEIN"/>
    <property type="match status" value="1"/>
</dbReference>
<feature type="transmembrane region" description="Helical" evidence="7">
    <location>
        <begin position="16"/>
        <end position="38"/>
    </location>
</feature>
<evidence type="ECO:0000256" key="7">
    <source>
        <dbReference type="SAM" id="Phobius"/>
    </source>
</evidence>
<comment type="subcellular location">
    <subcellularLocation>
        <location evidence="1">Membrane</location>
        <topology evidence="1">Multi-pass membrane protein</topology>
    </subcellularLocation>
</comment>
<name>A0AAI8W2G7_9PEZI</name>
<evidence type="ECO:0000256" key="1">
    <source>
        <dbReference type="ARBA" id="ARBA00004141"/>
    </source>
</evidence>
<feature type="transmembrane region" description="Helical" evidence="7">
    <location>
        <begin position="50"/>
        <end position="75"/>
    </location>
</feature>
<feature type="transmembrane region" description="Helical" evidence="7">
    <location>
        <begin position="184"/>
        <end position="203"/>
    </location>
</feature>
<evidence type="ECO:0000256" key="3">
    <source>
        <dbReference type="ARBA" id="ARBA00022989"/>
    </source>
</evidence>
<evidence type="ECO:0000259" key="8">
    <source>
        <dbReference type="Pfam" id="PF20684"/>
    </source>
</evidence>
<proteinExistence type="inferred from homology"/>
<feature type="region of interest" description="Disordered" evidence="6">
    <location>
        <begin position="343"/>
        <end position="364"/>
    </location>
</feature>
<dbReference type="InterPro" id="IPR052337">
    <property type="entry name" value="SAT4-like"/>
</dbReference>
<dbReference type="Pfam" id="PF20684">
    <property type="entry name" value="Fung_rhodopsin"/>
    <property type="match status" value="1"/>
</dbReference>
<feature type="transmembrane region" description="Helical" evidence="7">
    <location>
        <begin position="129"/>
        <end position="151"/>
    </location>
</feature>
<comment type="similarity">
    <text evidence="5">Belongs to the SAT4 family.</text>
</comment>
<comment type="caution">
    <text evidence="9">The sequence shown here is derived from an EMBL/GenBank/DDBJ whole genome shotgun (WGS) entry which is preliminary data.</text>
</comment>
<dbReference type="AlphaFoldDB" id="A0AAI8W2G7"/>
<feature type="domain" description="Rhodopsin" evidence="8">
    <location>
        <begin position="35"/>
        <end position="274"/>
    </location>
</feature>
<feature type="transmembrane region" description="Helical" evidence="7">
    <location>
        <begin position="215"/>
        <end position="238"/>
    </location>
</feature>
<gene>
    <name evidence="9" type="ORF">LECACI_7A000727</name>
</gene>
<dbReference type="InterPro" id="IPR049326">
    <property type="entry name" value="Rhodopsin_dom_fungi"/>
</dbReference>
<evidence type="ECO:0000256" key="2">
    <source>
        <dbReference type="ARBA" id="ARBA00022692"/>
    </source>
</evidence>
<dbReference type="Proteomes" id="UP001296104">
    <property type="component" value="Unassembled WGS sequence"/>
</dbReference>
<organism evidence="9 10">
    <name type="scientific">Lecanosticta acicola</name>
    <dbReference type="NCBI Taxonomy" id="111012"/>
    <lineage>
        <taxon>Eukaryota</taxon>
        <taxon>Fungi</taxon>
        <taxon>Dikarya</taxon>
        <taxon>Ascomycota</taxon>
        <taxon>Pezizomycotina</taxon>
        <taxon>Dothideomycetes</taxon>
        <taxon>Dothideomycetidae</taxon>
        <taxon>Mycosphaerellales</taxon>
        <taxon>Mycosphaerellaceae</taxon>
        <taxon>Lecanosticta</taxon>
    </lineage>
</organism>
<keyword evidence="4 7" id="KW-0472">Membrane</keyword>
<dbReference type="GO" id="GO:0016020">
    <property type="term" value="C:membrane"/>
    <property type="evidence" value="ECO:0007669"/>
    <property type="project" value="UniProtKB-SubCell"/>
</dbReference>
<evidence type="ECO:0000256" key="6">
    <source>
        <dbReference type="SAM" id="MobiDB-lite"/>
    </source>
</evidence>
<dbReference type="EMBL" id="CAVMBE010000002">
    <property type="protein sequence ID" value="CAK3792472.1"/>
    <property type="molecule type" value="Genomic_DNA"/>
</dbReference>
<keyword evidence="2 7" id="KW-0812">Transmembrane</keyword>
<accession>A0AAI8W2G7</accession>
<evidence type="ECO:0000256" key="5">
    <source>
        <dbReference type="ARBA" id="ARBA00038359"/>
    </source>
</evidence>
<sequence length="405" mass="44681">MVAGPPAHAYGGRGTLILGITWTETTLATIAVILRAYSAGRLAKKAEWDLFWVLIAWTSSFVAQILITLSALYGMGNHVDILTPNDVVQASKWGWIGQIVALFAIGFAKIAVVALLLRMQGPSHVRKKWILHGSWITNLILNVNQMIMILLQCDPVSKIWNRNLPGNCDFQSTTSKVGFLQGSWAAASDIVLASYPIFVFWSLDLSWRRKLGLCALMGGGYIAAIAGIIKTIYIKLITATTDITYAEHPLLIWAYTEMWLIIILGSIPQLRVMFAFLRSEISVRDPNNTTLQHSGGDPDKSLNYRLMESTTFADSMTERESQMLPQLREIVVTNSYSVTHTAAAGNDEEAARTNPDSGTSIPIEGGFIKEESEESSGQGHVMSTFESEIPRSEFGPEKYVATFGW</sequence>
<evidence type="ECO:0000256" key="4">
    <source>
        <dbReference type="ARBA" id="ARBA00023136"/>
    </source>
</evidence>
<keyword evidence="3 7" id="KW-1133">Transmembrane helix</keyword>
<evidence type="ECO:0000313" key="9">
    <source>
        <dbReference type="EMBL" id="CAK3792472.1"/>
    </source>
</evidence>
<evidence type="ECO:0000313" key="10">
    <source>
        <dbReference type="Proteomes" id="UP001296104"/>
    </source>
</evidence>
<keyword evidence="10" id="KW-1185">Reference proteome</keyword>
<dbReference type="PANTHER" id="PTHR33048">
    <property type="entry name" value="PTH11-LIKE INTEGRAL MEMBRANE PROTEIN (AFU_ORTHOLOGUE AFUA_5G11245)"/>
    <property type="match status" value="1"/>
</dbReference>
<feature type="transmembrane region" description="Helical" evidence="7">
    <location>
        <begin position="95"/>
        <end position="117"/>
    </location>
</feature>